<proteinExistence type="predicted"/>
<name>A0A9D4RL09_DREPO</name>
<sequence>MRKAGLPALLHFVCSLGVTVSSQFPASLVELCPYSSFCDHNKKTINVSKGYQTCCRSCSCDSDCGLKRNCCFYDGDYYRIEEKGETSCVAAINSNVSSTKPIGRYFMIDKCPKANDTCRSMKAAGWGNLFPHVSYNTGTIYYNQFCARCHNDSNVVPWILSVKCPMFDYGQQSLASYSFEIQKLLAGQSSKCSLNFREPEDIDLSSAFCNLNVIQECSDIYPTTDIDAFLKLEEQCHRFNATFAPSSFQSQVFRNVYCYLCSKPKYFESIKVNDICIAHYNNYFRQEIRPGNLIMILGSYDTYDSVTDEKGEKMVCHKIRKVKYKKVDCFIYKA</sequence>
<evidence type="ECO:0000256" key="1">
    <source>
        <dbReference type="SAM" id="SignalP"/>
    </source>
</evidence>
<keyword evidence="3" id="KW-1185">Reference proteome</keyword>
<reference evidence="2" key="2">
    <citation type="submission" date="2020-11" db="EMBL/GenBank/DDBJ databases">
        <authorList>
            <person name="McCartney M.A."/>
            <person name="Auch B."/>
            <person name="Kono T."/>
            <person name="Mallez S."/>
            <person name="Becker A."/>
            <person name="Gohl D.M."/>
            <person name="Silverstein K.A.T."/>
            <person name="Koren S."/>
            <person name="Bechman K.B."/>
            <person name="Herman A."/>
            <person name="Abrahante J.E."/>
            <person name="Garbe J."/>
        </authorList>
    </citation>
    <scope>NUCLEOTIDE SEQUENCE</scope>
    <source>
        <strain evidence="2">Duluth1</strain>
        <tissue evidence="2">Whole animal</tissue>
    </source>
</reference>
<accession>A0A9D4RL09</accession>
<evidence type="ECO:0000313" key="2">
    <source>
        <dbReference type="EMBL" id="KAH3871288.1"/>
    </source>
</evidence>
<reference evidence="2" key="1">
    <citation type="journal article" date="2019" name="bioRxiv">
        <title>The Genome of the Zebra Mussel, Dreissena polymorpha: A Resource for Invasive Species Research.</title>
        <authorList>
            <person name="McCartney M.A."/>
            <person name="Auch B."/>
            <person name="Kono T."/>
            <person name="Mallez S."/>
            <person name="Zhang Y."/>
            <person name="Obille A."/>
            <person name="Becker A."/>
            <person name="Abrahante J.E."/>
            <person name="Garbe J."/>
            <person name="Badalamenti J.P."/>
            <person name="Herman A."/>
            <person name="Mangelson H."/>
            <person name="Liachko I."/>
            <person name="Sullivan S."/>
            <person name="Sone E.D."/>
            <person name="Koren S."/>
            <person name="Silverstein K.A.T."/>
            <person name="Beckman K.B."/>
            <person name="Gohl D.M."/>
        </authorList>
    </citation>
    <scope>NUCLEOTIDE SEQUENCE</scope>
    <source>
        <strain evidence="2">Duluth1</strain>
        <tissue evidence="2">Whole animal</tissue>
    </source>
</reference>
<dbReference type="Proteomes" id="UP000828390">
    <property type="component" value="Unassembled WGS sequence"/>
</dbReference>
<feature type="chain" id="PRO_5039329002" evidence="1">
    <location>
        <begin position="22"/>
        <end position="334"/>
    </location>
</feature>
<organism evidence="2 3">
    <name type="scientific">Dreissena polymorpha</name>
    <name type="common">Zebra mussel</name>
    <name type="synonym">Mytilus polymorpha</name>
    <dbReference type="NCBI Taxonomy" id="45954"/>
    <lineage>
        <taxon>Eukaryota</taxon>
        <taxon>Metazoa</taxon>
        <taxon>Spiralia</taxon>
        <taxon>Lophotrochozoa</taxon>
        <taxon>Mollusca</taxon>
        <taxon>Bivalvia</taxon>
        <taxon>Autobranchia</taxon>
        <taxon>Heteroconchia</taxon>
        <taxon>Euheterodonta</taxon>
        <taxon>Imparidentia</taxon>
        <taxon>Neoheterodontei</taxon>
        <taxon>Myida</taxon>
        <taxon>Dreissenoidea</taxon>
        <taxon>Dreissenidae</taxon>
        <taxon>Dreissena</taxon>
    </lineage>
</organism>
<protein>
    <submittedName>
        <fullName evidence="2">Uncharacterized protein</fullName>
    </submittedName>
</protein>
<keyword evidence="1" id="KW-0732">Signal</keyword>
<comment type="caution">
    <text evidence="2">The sequence shown here is derived from an EMBL/GenBank/DDBJ whole genome shotgun (WGS) entry which is preliminary data.</text>
</comment>
<dbReference type="AlphaFoldDB" id="A0A9D4RL09"/>
<feature type="signal peptide" evidence="1">
    <location>
        <begin position="1"/>
        <end position="21"/>
    </location>
</feature>
<dbReference type="EMBL" id="JAIWYP010000002">
    <property type="protein sequence ID" value="KAH3871288.1"/>
    <property type="molecule type" value="Genomic_DNA"/>
</dbReference>
<gene>
    <name evidence="2" type="ORF">DPMN_034485</name>
</gene>
<evidence type="ECO:0000313" key="3">
    <source>
        <dbReference type="Proteomes" id="UP000828390"/>
    </source>
</evidence>